<proteinExistence type="predicted"/>
<name>X1KYA7_9ZZZZ</name>
<gene>
    <name evidence="1" type="ORF">S06H3_10928</name>
</gene>
<reference evidence="1" key="1">
    <citation type="journal article" date="2014" name="Front. Microbiol.">
        <title>High frequency of phylogenetically diverse reductive dehalogenase-homologous genes in deep subseafloor sedimentary metagenomes.</title>
        <authorList>
            <person name="Kawai M."/>
            <person name="Futagami T."/>
            <person name="Toyoda A."/>
            <person name="Takaki Y."/>
            <person name="Nishi S."/>
            <person name="Hori S."/>
            <person name="Arai W."/>
            <person name="Tsubouchi T."/>
            <person name="Morono Y."/>
            <person name="Uchiyama I."/>
            <person name="Ito T."/>
            <person name="Fujiyama A."/>
            <person name="Inagaki F."/>
            <person name="Takami H."/>
        </authorList>
    </citation>
    <scope>NUCLEOTIDE SEQUENCE</scope>
    <source>
        <strain evidence="1">Expedition CK06-06</strain>
    </source>
</reference>
<comment type="caution">
    <text evidence="1">The sequence shown here is derived from an EMBL/GenBank/DDBJ whole genome shotgun (WGS) entry which is preliminary data.</text>
</comment>
<accession>X1KYA7</accession>
<protein>
    <submittedName>
        <fullName evidence="1">Uncharacterized protein</fullName>
    </submittedName>
</protein>
<dbReference type="AlphaFoldDB" id="X1KYA7"/>
<sequence length="86" mass="9443">MKKYGKNFKKKYARINGGTESKVIEAQTCPHGTSMPTTANAADATGIVIAREEVRTNARKNSFHIKMKVKIAIPNKLGEVIGKEIL</sequence>
<organism evidence="1">
    <name type="scientific">marine sediment metagenome</name>
    <dbReference type="NCBI Taxonomy" id="412755"/>
    <lineage>
        <taxon>unclassified sequences</taxon>
        <taxon>metagenomes</taxon>
        <taxon>ecological metagenomes</taxon>
    </lineage>
</organism>
<dbReference type="EMBL" id="BARV01005176">
    <property type="protein sequence ID" value="GAI12052.1"/>
    <property type="molecule type" value="Genomic_DNA"/>
</dbReference>
<evidence type="ECO:0000313" key="1">
    <source>
        <dbReference type="EMBL" id="GAI12052.1"/>
    </source>
</evidence>